<feature type="signal peptide" evidence="1">
    <location>
        <begin position="1"/>
        <end position="18"/>
    </location>
</feature>
<reference evidence="2 3" key="1">
    <citation type="submission" date="2017-12" db="EMBL/GenBank/DDBJ databases">
        <title>Comparative genomics of Botrytis spp.</title>
        <authorList>
            <person name="Valero-Jimenez C.A."/>
            <person name="Tapia P."/>
            <person name="Veloso J."/>
            <person name="Silva-Moreno E."/>
            <person name="Staats M."/>
            <person name="Valdes J.H."/>
            <person name="Van Kan J.A.L."/>
        </authorList>
    </citation>
    <scope>NUCLEOTIDE SEQUENCE [LARGE SCALE GENOMIC DNA]</scope>
    <source>
        <strain evidence="2 3">MUCL2120</strain>
    </source>
</reference>
<protein>
    <submittedName>
        <fullName evidence="2">Uncharacterized protein</fullName>
    </submittedName>
</protein>
<comment type="caution">
    <text evidence="2">The sequence shown here is derived from an EMBL/GenBank/DDBJ whole genome shotgun (WGS) entry which is preliminary data.</text>
</comment>
<keyword evidence="3" id="KW-1185">Reference proteome</keyword>
<evidence type="ECO:0000256" key="1">
    <source>
        <dbReference type="SAM" id="SignalP"/>
    </source>
</evidence>
<evidence type="ECO:0000313" key="3">
    <source>
        <dbReference type="Proteomes" id="UP000297452"/>
    </source>
</evidence>
<accession>A0A4Z1J469</accession>
<organism evidence="2 3">
    <name type="scientific">Botryotinia narcissicola</name>
    <dbReference type="NCBI Taxonomy" id="278944"/>
    <lineage>
        <taxon>Eukaryota</taxon>
        <taxon>Fungi</taxon>
        <taxon>Dikarya</taxon>
        <taxon>Ascomycota</taxon>
        <taxon>Pezizomycotina</taxon>
        <taxon>Leotiomycetes</taxon>
        <taxon>Helotiales</taxon>
        <taxon>Sclerotiniaceae</taxon>
        <taxon>Botryotinia</taxon>
    </lineage>
</organism>
<feature type="chain" id="PRO_5021384292" evidence="1">
    <location>
        <begin position="19"/>
        <end position="435"/>
    </location>
</feature>
<gene>
    <name evidence="2" type="ORF">BOTNAR_0061g00100</name>
</gene>
<keyword evidence="1" id="KW-0732">Signal</keyword>
<evidence type="ECO:0000313" key="2">
    <source>
        <dbReference type="EMBL" id="TGO66410.1"/>
    </source>
</evidence>
<proteinExistence type="predicted"/>
<name>A0A4Z1J469_9HELO</name>
<dbReference type="OrthoDB" id="4521602at2759"/>
<sequence>MKIADVTALVMLPSTALATCGTAYSSSKIDGTLLRAVVINMGTDATNITAAQYDQYFEQGSALEGVKALIAAGQAYINLWSIPSTESSFKSSSDCLSDGYTLNQVAWLSYNATAESWLGGYKAETAEDSYDAGALSVITSIVAGLEVRFWDTNGDGYTDFIDADYLEGVTVDTITENANGTYSVYRGNIDFENKTPYEGTIFDADRFAGSGIAIEAANFDMTIKSGDVGLFWYGPSGWAMERALEINGLFVDGADHAFYDIAGVTYVDAMLFSRDNLFISNRPGEFTDTQKFFGLTNYTASGLNVSLWLVPVTNASDFGGPVGMTTAGNSAAFLTRAVAQAQAELANVTVSADGSGVSSTKEWVTQAVYTQLDDAIARANSALSSANSSSFLLDYQTYQTYLLYLNLYGGADDIGAVYAGFNFTGFQNEEQFGSA</sequence>
<dbReference type="Proteomes" id="UP000297452">
    <property type="component" value="Unassembled WGS sequence"/>
</dbReference>
<dbReference type="AlphaFoldDB" id="A0A4Z1J469"/>
<dbReference type="EMBL" id="PQXJ01000061">
    <property type="protein sequence ID" value="TGO66410.1"/>
    <property type="molecule type" value="Genomic_DNA"/>
</dbReference>